<gene>
    <name evidence="2" type="ORF">AFUS01_LOCUS28389</name>
</gene>
<reference evidence="2" key="1">
    <citation type="submission" date="2021-06" db="EMBL/GenBank/DDBJ databases">
        <authorList>
            <person name="Hodson N. C."/>
            <person name="Mongue J. A."/>
            <person name="Jaron S. K."/>
        </authorList>
    </citation>
    <scope>NUCLEOTIDE SEQUENCE</scope>
</reference>
<organism evidence="2 3">
    <name type="scientific">Allacma fusca</name>
    <dbReference type="NCBI Taxonomy" id="39272"/>
    <lineage>
        <taxon>Eukaryota</taxon>
        <taxon>Metazoa</taxon>
        <taxon>Ecdysozoa</taxon>
        <taxon>Arthropoda</taxon>
        <taxon>Hexapoda</taxon>
        <taxon>Collembola</taxon>
        <taxon>Symphypleona</taxon>
        <taxon>Sminthuridae</taxon>
        <taxon>Allacma</taxon>
    </lineage>
</organism>
<keyword evidence="1" id="KW-1133">Transmembrane helix</keyword>
<dbReference type="EMBL" id="CAJVCH010405297">
    <property type="protein sequence ID" value="CAG7817848.1"/>
    <property type="molecule type" value="Genomic_DNA"/>
</dbReference>
<keyword evidence="1" id="KW-0812">Transmembrane</keyword>
<dbReference type="AlphaFoldDB" id="A0A8J2L8S0"/>
<keyword evidence="3" id="KW-1185">Reference proteome</keyword>
<comment type="caution">
    <text evidence="2">The sequence shown here is derived from an EMBL/GenBank/DDBJ whole genome shotgun (WGS) entry which is preliminary data.</text>
</comment>
<keyword evidence="1" id="KW-0472">Membrane</keyword>
<feature type="non-terminal residue" evidence="2">
    <location>
        <position position="1"/>
    </location>
</feature>
<accession>A0A8J2L8S0</accession>
<dbReference type="OrthoDB" id="1055148at2759"/>
<name>A0A8J2L8S0_9HEXA</name>
<protein>
    <submittedName>
        <fullName evidence="2">Uncharacterized protein</fullName>
    </submittedName>
</protein>
<evidence type="ECO:0000313" key="2">
    <source>
        <dbReference type="EMBL" id="CAG7817848.1"/>
    </source>
</evidence>
<proteinExistence type="predicted"/>
<feature type="transmembrane region" description="Helical" evidence="1">
    <location>
        <begin position="6"/>
        <end position="23"/>
    </location>
</feature>
<sequence>MFVLFVDGVIFIGIVCVILFLIFKNKDRSNKTVPPAVWTTPLIGCLPVVVSKNIAEELLQMGKKLGPV</sequence>
<dbReference type="Proteomes" id="UP000708208">
    <property type="component" value="Unassembled WGS sequence"/>
</dbReference>
<evidence type="ECO:0000313" key="3">
    <source>
        <dbReference type="Proteomes" id="UP000708208"/>
    </source>
</evidence>
<evidence type="ECO:0000256" key="1">
    <source>
        <dbReference type="SAM" id="Phobius"/>
    </source>
</evidence>